<evidence type="ECO:0000313" key="1">
    <source>
        <dbReference type="EMBL" id="KIJ59098.1"/>
    </source>
</evidence>
<dbReference type="Proteomes" id="UP000053820">
    <property type="component" value="Unassembled WGS sequence"/>
</dbReference>
<proteinExistence type="predicted"/>
<name>A0A0C9W012_9AGAM</name>
<dbReference type="EMBL" id="KN839897">
    <property type="protein sequence ID" value="KIJ59098.1"/>
    <property type="molecule type" value="Genomic_DNA"/>
</dbReference>
<dbReference type="AlphaFoldDB" id="A0A0C9W012"/>
<sequence>LPYLSPNPPPFSPTAKLTRERLDEINVNSSGFLWPEEVKLLEQVLELNQESLAFEDVDRGTLKESYFSSYIIPTKEHTPWVFKNISIPPGICQAVIEVLKLKIAAGVYEHSQ</sequence>
<gene>
    <name evidence="1" type="ORF">HYDPIDRAFT_75131</name>
</gene>
<accession>A0A0C9W012</accession>
<evidence type="ECO:0008006" key="3">
    <source>
        <dbReference type="Google" id="ProtNLM"/>
    </source>
</evidence>
<evidence type="ECO:0000313" key="2">
    <source>
        <dbReference type="Proteomes" id="UP000053820"/>
    </source>
</evidence>
<organism evidence="1 2">
    <name type="scientific">Hydnomerulius pinastri MD-312</name>
    <dbReference type="NCBI Taxonomy" id="994086"/>
    <lineage>
        <taxon>Eukaryota</taxon>
        <taxon>Fungi</taxon>
        <taxon>Dikarya</taxon>
        <taxon>Basidiomycota</taxon>
        <taxon>Agaricomycotina</taxon>
        <taxon>Agaricomycetes</taxon>
        <taxon>Agaricomycetidae</taxon>
        <taxon>Boletales</taxon>
        <taxon>Boletales incertae sedis</taxon>
        <taxon>Leucogyrophana</taxon>
    </lineage>
</organism>
<dbReference type="OrthoDB" id="5599163at2759"/>
<protein>
    <recommendedName>
        <fullName evidence="3">Reverse transcriptase domain-containing protein</fullName>
    </recommendedName>
</protein>
<dbReference type="HOGENOM" id="CLU_092523_1_0_1"/>
<keyword evidence="2" id="KW-1185">Reference proteome</keyword>
<feature type="non-terminal residue" evidence="1">
    <location>
        <position position="1"/>
    </location>
</feature>
<reference evidence="1 2" key="1">
    <citation type="submission" date="2014-04" db="EMBL/GenBank/DDBJ databases">
        <title>Evolutionary Origins and Diversification of the Mycorrhizal Mutualists.</title>
        <authorList>
            <consortium name="DOE Joint Genome Institute"/>
            <consortium name="Mycorrhizal Genomics Consortium"/>
            <person name="Kohler A."/>
            <person name="Kuo A."/>
            <person name="Nagy L.G."/>
            <person name="Floudas D."/>
            <person name="Copeland A."/>
            <person name="Barry K.W."/>
            <person name="Cichocki N."/>
            <person name="Veneault-Fourrey C."/>
            <person name="LaButti K."/>
            <person name="Lindquist E.A."/>
            <person name="Lipzen A."/>
            <person name="Lundell T."/>
            <person name="Morin E."/>
            <person name="Murat C."/>
            <person name="Riley R."/>
            <person name="Ohm R."/>
            <person name="Sun H."/>
            <person name="Tunlid A."/>
            <person name="Henrissat B."/>
            <person name="Grigoriev I.V."/>
            <person name="Hibbett D.S."/>
            <person name="Martin F."/>
        </authorList>
    </citation>
    <scope>NUCLEOTIDE SEQUENCE [LARGE SCALE GENOMIC DNA]</scope>
    <source>
        <strain evidence="1 2">MD-312</strain>
    </source>
</reference>
<feature type="non-terminal residue" evidence="1">
    <location>
        <position position="112"/>
    </location>
</feature>